<gene>
    <name evidence="1" type="ORF">P3F81_08020</name>
</gene>
<proteinExistence type="predicted"/>
<protein>
    <submittedName>
        <fullName evidence="1">Uncharacterized protein</fullName>
    </submittedName>
</protein>
<keyword evidence="2" id="KW-1185">Reference proteome</keyword>
<dbReference type="Proteomes" id="UP001243623">
    <property type="component" value="Chromosome"/>
</dbReference>
<dbReference type="RefSeq" id="WP_147669820.1">
    <property type="nucleotide sequence ID" value="NZ_CP120678.1"/>
</dbReference>
<sequence length="79" mass="9337">MSDKHFKAILTLILPKLIYIISDKENIDEIEATNQLYQSELYSLLEDEGTKLWHFSPLTLYHMYDEEKRTGQITFPEEG</sequence>
<evidence type="ECO:0000313" key="2">
    <source>
        <dbReference type="Proteomes" id="UP001243623"/>
    </source>
</evidence>
<dbReference type="EMBL" id="CP120678">
    <property type="protein sequence ID" value="WIW69864.1"/>
    <property type="molecule type" value="Genomic_DNA"/>
</dbReference>
<name>A0A9Y2AFG6_9FIRM</name>
<dbReference type="KEGG" id="sgbi:P3F81_08020"/>
<organism evidence="1 2">
    <name type="scientific">Selenobaculum gibii</name>
    <dbReference type="NCBI Taxonomy" id="3054208"/>
    <lineage>
        <taxon>Bacteria</taxon>
        <taxon>Bacillati</taxon>
        <taxon>Bacillota</taxon>
        <taxon>Negativicutes</taxon>
        <taxon>Selenomonadales</taxon>
        <taxon>Selenomonadaceae</taxon>
        <taxon>Selenobaculum</taxon>
    </lineage>
</organism>
<accession>A0A9Y2AFG6</accession>
<reference evidence="1" key="1">
    <citation type="submission" date="2023-03" db="EMBL/GenBank/DDBJ databases">
        <title>Selenobaculum gbiensis gen. nov. sp. nov., a new bacterium isolated from the gut microbiota of IBD patient.</title>
        <authorList>
            <person name="Yeo S."/>
            <person name="Park H."/>
            <person name="Huh C.S."/>
        </authorList>
    </citation>
    <scope>NUCLEOTIDE SEQUENCE</scope>
    <source>
        <strain evidence="1">ICN-92133</strain>
    </source>
</reference>
<dbReference type="AlphaFoldDB" id="A0A9Y2AFG6"/>
<evidence type="ECO:0000313" key="1">
    <source>
        <dbReference type="EMBL" id="WIW69864.1"/>
    </source>
</evidence>